<dbReference type="Proteomes" id="UP001157006">
    <property type="component" value="Chromosome 1L"/>
</dbReference>
<accession>A0AAV0Z151</accession>
<dbReference type="EMBL" id="OX451736">
    <property type="protein sequence ID" value="CAI8590175.1"/>
    <property type="molecule type" value="Genomic_DNA"/>
</dbReference>
<proteinExistence type="predicted"/>
<name>A0AAV0Z151_VICFA</name>
<gene>
    <name evidence="1" type="ORF">VFH_I429080</name>
</gene>
<dbReference type="AlphaFoldDB" id="A0AAV0Z151"/>
<organism evidence="1 2">
    <name type="scientific">Vicia faba</name>
    <name type="common">Broad bean</name>
    <name type="synonym">Faba vulgaris</name>
    <dbReference type="NCBI Taxonomy" id="3906"/>
    <lineage>
        <taxon>Eukaryota</taxon>
        <taxon>Viridiplantae</taxon>
        <taxon>Streptophyta</taxon>
        <taxon>Embryophyta</taxon>
        <taxon>Tracheophyta</taxon>
        <taxon>Spermatophyta</taxon>
        <taxon>Magnoliopsida</taxon>
        <taxon>eudicotyledons</taxon>
        <taxon>Gunneridae</taxon>
        <taxon>Pentapetalae</taxon>
        <taxon>rosids</taxon>
        <taxon>fabids</taxon>
        <taxon>Fabales</taxon>
        <taxon>Fabaceae</taxon>
        <taxon>Papilionoideae</taxon>
        <taxon>50 kb inversion clade</taxon>
        <taxon>NPAAA clade</taxon>
        <taxon>Hologalegina</taxon>
        <taxon>IRL clade</taxon>
        <taxon>Fabeae</taxon>
        <taxon>Vicia</taxon>
    </lineage>
</organism>
<sequence>MFWDNKGVYYFLDNTGGYVYGGNIEVPKGFLDKRKKLTPTPDHIGTLSSWPSPSSDGLLSVSAKGYFDEWFSNILVDSQVRASRIHAHIDVQSREANESEEKIREEEKSSKEKIQTGIFIVEGVLDHLQDSTLMFNLNKNDVAPAPSSNIP</sequence>
<reference evidence="1 2" key="1">
    <citation type="submission" date="2023-01" db="EMBL/GenBank/DDBJ databases">
        <authorList>
            <person name="Kreplak J."/>
        </authorList>
    </citation>
    <scope>NUCLEOTIDE SEQUENCE [LARGE SCALE GENOMIC DNA]</scope>
</reference>
<protein>
    <submittedName>
        <fullName evidence="1">Uncharacterized protein</fullName>
    </submittedName>
</protein>
<evidence type="ECO:0000313" key="2">
    <source>
        <dbReference type="Proteomes" id="UP001157006"/>
    </source>
</evidence>
<keyword evidence="2" id="KW-1185">Reference proteome</keyword>
<evidence type="ECO:0000313" key="1">
    <source>
        <dbReference type="EMBL" id="CAI8590175.1"/>
    </source>
</evidence>